<protein>
    <submittedName>
        <fullName evidence="3">M28 family peptidase</fullName>
    </submittedName>
</protein>
<feature type="domain" description="Peptidase M28" evidence="2">
    <location>
        <begin position="117"/>
        <end position="357"/>
    </location>
</feature>
<dbReference type="Pfam" id="PF04389">
    <property type="entry name" value="Peptidase_M28"/>
    <property type="match status" value="1"/>
</dbReference>
<dbReference type="EMBL" id="DSWI01000009">
    <property type="protein sequence ID" value="HFG19644.1"/>
    <property type="molecule type" value="Genomic_DNA"/>
</dbReference>
<evidence type="ECO:0000256" key="1">
    <source>
        <dbReference type="SAM" id="Phobius"/>
    </source>
</evidence>
<keyword evidence="1" id="KW-0812">Transmembrane</keyword>
<dbReference type="SUPFAM" id="SSF53187">
    <property type="entry name" value="Zn-dependent exopeptidases"/>
    <property type="match status" value="1"/>
</dbReference>
<dbReference type="InterPro" id="IPR007484">
    <property type="entry name" value="Peptidase_M28"/>
</dbReference>
<name>A0A7C3I2K2_MEIRU</name>
<sequence length="362" mass="40275">MDVRQLWEELCALPHRGSATAQEALAAAKLKAYLERPRLASGGQEIPGHGVEFQPFKAPRSYGPELILISLLLALGGGLELWWLALLGTYGFWAHFSGWWVPWRGWFDRYPSQNLLAQTGQGRKTLVLMAHYDTAKTFFLYHPRQVRFFRHNFLANAALATALPFGALLPWVSQVLGLYFLVQAALLTLRELREPYVNGANDNATGVAVAVGLFEELAQNPLPDFRVILALTGSEEVGAKGAECLVRSGRIPPNALVLNIDNVGKGELFYAVGEGMLVYHAYRGTLRERAAALPGARPLEYRLAFFDTRPFAARGIPCLTLIRLENGLPPNWHWPTDQAEGVDWSQVEETLDYALRLVQQLA</sequence>
<keyword evidence="1" id="KW-0472">Membrane</keyword>
<gene>
    <name evidence="3" type="ORF">ENS82_02845</name>
</gene>
<proteinExistence type="predicted"/>
<evidence type="ECO:0000259" key="2">
    <source>
        <dbReference type="Pfam" id="PF04389"/>
    </source>
</evidence>
<reference evidence="3" key="1">
    <citation type="journal article" date="2020" name="mSystems">
        <title>Genome- and Community-Level Interaction Insights into Carbon Utilization and Element Cycling Functions of Hydrothermarchaeota in Hydrothermal Sediment.</title>
        <authorList>
            <person name="Zhou Z."/>
            <person name="Liu Y."/>
            <person name="Xu W."/>
            <person name="Pan J."/>
            <person name="Luo Z.H."/>
            <person name="Li M."/>
        </authorList>
    </citation>
    <scope>NUCLEOTIDE SEQUENCE [LARGE SCALE GENOMIC DNA]</scope>
    <source>
        <strain evidence="3">SpSt-524</strain>
    </source>
</reference>
<feature type="transmembrane region" description="Helical" evidence="1">
    <location>
        <begin position="153"/>
        <end position="182"/>
    </location>
</feature>
<feature type="transmembrane region" description="Helical" evidence="1">
    <location>
        <begin position="66"/>
        <end position="93"/>
    </location>
</feature>
<dbReference type="AlphaFoldDB" id="A0A7C3I2K2"/>
<evidence type="ECO:0000313" key="3">
    <source>
        <dbReference type="EMBL" id="HFG19644.1"/>
    </source>
</evidence>
<organism evidence="3">
    <name type="scientific">Meiothermus ruber</name>
    <dbReference type="NCBI Taxonomy" id="277"/>
    <lineage>
        <taxon>Bacteria</taxon>
        <taxon>Thermotogati</taxon>
        <taxon>Deinococcota</taxon>
        <taxon>Deinococci</taxon>
        <taxon>Thermales</taxon>
        <taxon>Thermaceae</taxon>
        <taxon>Meiothermus</taxon>
    </lineage>
</organism>
<dbReference type="RefSeq" id="WP_409655776.1">
    <property type="nucleotide sequence ID" value="NZ_JBKBUW010000016.1"/>
</dbReference>
<keyword evidence="1" id="KW-1133">Transmembrane helix</keyword>
<dbReference type="Gene3D" id="3.40.630.10">
    <property type="entry name" value="Zn peptidases"/>
    <property type="match status" value="1"/>
</dbReference>
<comment type="caution">
    <text evidence="3">The sequence shown here is derived from an EMBL/GenBank/DDBJ whole genome shotgun (WGS) entry which is preliminary data.</text>
</comment>
<accession>A0A7C3I2K2</accession>